<dbReference type="Proteomes" id="UP001153069">
    <property type="component" value="Unassembled WGS sequence"/>
</dbReference>
<name>A0A9N8D6P3_9STRA</name>
<dbReference type="EMBL" id="CAICTM010000001">
    <property type="protein sequence ID" value="CAB9496101.1"/>
    <property type="molecule type" value="Genomic_DNA"/>
</dbReference>
<comment type="caution">
    <text evidence="2">The sequence shown here is derived from an EMBL/GenBank/DDBJ whole genome shotgun (WGS) entry which is preliminary data.</text>
</comment>
<dbReference type="Pfam" id="PF00144">
    <property type="entry name" value="Beta-lactamase"/>
    <property type="match status" value="1"/>
</dbReference>
<feature type="domain" description="Beta-lactamase-related" evidence="1">
    <location>
        <begin position="153"/>
        <end position="423"/>
    </location>
</feature>
<dbReference type="OrthoDB" id="48153at2759"/>
<dbReference type="InterPro" id="IPR050789">
    <property type="entry name" value="Diverse_Enzym_Activities"/>
</dbReference>
<dbReference type="InterPro" id="IPR001466">
    <property type="entry name" value="Beta-lactam-related"/>
</dbReference>
<dbReference type="Gene3D" id="3.40.710.10">
    <property type="entry name" value="DD-peptidase/beta-lactamase superfamily"/>
    <property type="match status" value="1"/>
</dbReference>
<sequence length="490" mass="53297">MAIYRTNDDDKNLGAQEIGKHFRFGDNKHDTLRDGIGRRWILGDGSVVAVRVSRNEPDKQRDEERSAAGLVWSKKPAMTTIMRPRRSISQWSNKTMLKRVLPLLFWLVAQLIPANAATVDLSTSWAEGTLYNRNKAYCTLQASLAPCSARGYVVIQDGLLVAEGYTDGNDRNGKYDAWSATKSWSTFFVGVLVDQGKVSISETLNDIFNDASDWEGVGESNEKKSITVEELLTMTSGLVPGACQDNNGQETIQQVLNHVDYDGNQRGRFNYIGQTHILSRIILRRSGQSPREFAKTAGIFTKLGISDSDYEWDTFGGIEGSAYGLKSNPRILAKLGQLYLQNGEAASGDQLVASSWVAASETNQLAGGDSSSSVNSGFDGYGYQFYNLIDGGSGSLAGAAMAAGAQGQLIVYLPSSSTTIAIMGQGCMGADSSKIFLQSIIDNLNDFAVEQTSCSQSFSYWSYFRQHSTELLAGGLLRGLPEALLGRHPV</sequence>
<dbReference type="InterPro" id="IPR012338">
    <property type="entry name" value="Beta-lactam/transpept-like"/>
</dbReference>
<dbReference type="SUPFAM" id="SSF56601">
    <property type="entry name" value="beta-lactamase/transpeptidase-like"/>
    <property type="match status" value="1"/>
</dbReference>
<evidence type="ECO:0000259" key="1">
    <source>
        <dbReference type="Pfam" id="PF00144"/>
    </source>
</evidence>
<organism evidence="2 3">
    <name type="scientific">Seminavis robusta</name>
    <dbReference type="NCBI Taxonomy" id="568900"/>
    <lineage>
        <taxon>Eukaryota</taxon>
        <taxon>Sar</taxon>
        <taxon>Stramenopiles</taxon>
        <taxon>Ochrophyta</taxon>
        <taxon>Bacillariophyta</taxon>
        <taxon>Bacillariophyceae</taxon>
        <taxon>Bacillariophycidae</taxon>
        <taxon>Naviculales</taxon>
        <taxon>Naviculaceae</taxon>
        <taxon>Seminavis</taxon>
    </lineage>
</organism>
<evidence type="ECO:0000313" key="3">
    <source>
        <dbReference type="Proteomes" id="UP001153069"/>
    </source>
</evidence>
<accession>A0A9N8D6P3</accession>
<gene>
    <name evidence="2" type="ORF">SEMRO_1_G000790.1</name>
</gene>
<dbReference type="PANTHER" id="PTHR43283:SF7">
    <property type="entry name" value="BETA-LACTAMASE-RELATED DOMAIN-CONTAINING PROTEIN"/>
    <property type="match status" value="1"/>
</dbReference>
<proteinExistence type="predicted"/>
<reference evidence="2" key="1">
    <citation type="submission" date="2020-06" db="EMBL/GenBank/DDBJ databases">
        <authorList>
            <consortium name="Plant Systems Biology data submission"/>
        </authorList>
    </citation>
    <scope>NUCLEOTIDE SEQUENCE</scope>
    <source>
        <strain evidence="2">D6</strain>
    </source>
</reference>
<dbReference type="PANTHER" id="PTHR43283">
    <property type="entry name" value="BETA-LACTAMASE-RELATED"/>
    <property type="match status" value="1"/>
</dbReference>
<evidence type="ECO:0000313" key="2">
    <source>
        <dbReference type="EMBL" id="CAB9496101.1"/>
    </source>
</evidence>
<keyword evidence="3" id="KW-1185">Reference proteome</keyword>
<protein>
    <submittedName>
        <fullName evidence="2">Beta-lactamase</fullName>
    </submittedName>
</protein>
<dbReference type="AlphaFoldDB" id="A0A9N8D6P3"/>